<organism evidence="6 7">
    <name type="scientific">Actinomyces capricornis</name>
    <dbReference type="NCBI Taxonomy" id="2755559"/>
    <lineage>
        <taxon>Bacteria</taxon>
        <taxon>Bacillati</taxon>
        <taxon>Actinomycetota</taxon>
        <taxon>Actinomycetes</taxon>
        <taxon>Actinomycetales</taxon>
        <taxon>Actinomycetaceae</taxon>
        <taxon>Actinomyces</taxon>
    </lineage>
</organism>
<dbReference type="InterPro" id="IPR011330">
    <property type="entry name" value="Glyco_hydro/deAcase_b/a-brl"/>
</dbReference>
<reference evidence="6 7" key="1">
    <citation type="submission" date="2021-08" db="EMBL/GenBank/DDBJ databases">
        <title>Whole genome sequence of novel Actinomyces species strain MAS-1.</title>
        <authorList>
            <person name="Saito M."/>
            <person name="Kuwahara N."/>
            <person name="Takizawa T."/>
            <person name="Gotouda H."/>
            <person name="Ochiai T."/>
        </authorList>
    </citation>
    <scope>NUCLEOTIDE SEQUENCE [LARGE SCALE GENOMIC DNA]</scope>
    <source>
        <strain evidence="6 7">MAS-1</strain>
    </source>
</reference>
<dbReference type="Proteomes" id="UP000824496">
    <property type="component" value="Chromosome"/>
</dbReference>
<keyword evidence="4" id="KW-0732">Signal</keyword>
<dbReference type="InterPro" id="IPR006311">
    <property type="entry name" value="TAT_signal"/>
</dbReference>
<dbReference type="PANTHER" id="PTHR10587:SF133">
    <property type="entry name" value="CHITIN DEACETYLASE 1-RELATED"/>
    <property type="match status" value="1"/>
</dbReference>
<protein>
    <recommendedName>
        <fullName evidence="5">NodB homology domain-containing protein</fullName>
    </recommendedName>
</protein>
<evidence type="ECO:0000256" key="2">
    <source>
        <dbReference type="ARBA" id="ARBA00022801"/>
    </source>
</evidence>
<dbReference type="PROSITE" id="PS51677">
    <property type="entry name" value="NODB"/>
    <property type="match status" value="1"/>
</dbReference>
<name>A0ABM7UD37_9ACTO</name>
<keyword evidence="7" id="KW-1185">Reference proteome</keyword>
<evidence type="ECO:0000256" key="4">
    <source>
        <dbReference type="SAM" id="SignalP"/>
    </source>
</evidence>
<proteinExistence type="predicted"/>
<evidence type="ECO:0000313" key="6">
    <source>
        <dbReference type="EMBL" id="BDA65094.1"/>
    </source>
</evidence>
<accession>A0ABM7UD37</accession>
<gene>
    <name evidence="6" type="ORF">MANAM107_19280</name>
</gene>
<sequence>MQRRDFMLLLAAGTAGALTACSARRTAGRPADPASAPTPTAGHHPAGSTGPATASATPSASPTPSLSPLHLQDGPPELPAPTPPGAVITGLPQNVGDVLALTIDDGASPEVVDAYLDFARDSGVRLTFFINSIYPSWTQSRDKLTPMVDSGQVQLANHTHSHAALTSLSTAGIIEELAQCESFLNTTYGVTGMPFVRPPYGYRNEATDAACAQAGYSTSVMWYGSLGDSGLLAPEVLLGEAEKWLQAQHIVLGHANAPTVTQLYGQIIEILRSRSLLTATLDDIYLGPDHDRRV</sequence>
<dbReference type="PROSITE" id="PS51318">
    <property type="entry name" value="TAT"/>
    <property type="match status" value="1"/>
</dbReference>
<feature type="domain" description="NodB homology" evidence="5">
    <location>
        <begin position="97"/>
        <end position="294"/>
    </location>
</feature>
<dbReference type="Pfam" id="PF01522">
    <property type="entry name" value="Polysacc_deac_1"/>
    <property type="match status" value="1"/>
</dbReference>
<dbReference type="PROSITE" id="PS51257">
    <property type="entry name" value="PROKAR_LIPOPROTEIN"/>
    <property type="match status" value="1"/>
</dbReference>
<feature type="compositionally biased region" description="Low complexity" evidence="3">
    <location>
        <begin position="30"/>
        <end position="69"/>
    </location>
</feature>
<evidence type="ECO:0000313" key="7">
    <source>
        <dbReference type="Proteomes" id="UP000824496"/>
    </source>
</evidence>
<dbReference type="InterPro" id="IPR050248">
    <property type="entry name" value="Polysacc_deacetylase_ArnD"/>
</dbReference>
<dbReference type="Gene3D" id="3.20.20.370">
    <property type="entry name" value="Glycoside hydrolase/deacetylase"/>
    <property type="match status" value="1"/>
</dbReference>
<keyword evidence="1" id="KW-0479">Metal-binding</keyword>
<evidence type="ECO:0000256" key="1">
    <source>
        <dbReference type="ARBA" id="ARBA00022723"/>
    </source>
</evidence>
<dbReference type="EMBL" id="AP025017">
    <property type="protein sequence ID" value="BDA65094.1"/>
    <property type="molecule type" value="Genomic_DNA"/>
</dbReference>
<feature type="chain" id="PRO_5046451503" description="NodB homology domain-containing protein" evidence="4">
    <location>
        <begin position="18"/>
        <end position="294"/>
    </location>
</feature>
<keyword evidence="2" id="KW-0378">Hydrolase</keyword>
<dbReference type="PANTHER" id="PTHR10587">
    <property type="entry name" value="GLYCOSYL TRANSFERASE-RELATED"/>
    <property type="match status" value="1"/>
</dbReference>
<dbReference type="SUPFAM" id="SSF88713">
    <property type="entry name" value="Glycoside hydrolase/deacetylase"/>
    <property type="match status" value="1"/>
</dbReference>
<dbReference type="CDD" id="cd10917">
    <property type="entry name" value="CE4_NodB_like_6s_7s"/>
    <property type="match status" value="1"/>
</dbReference>
<feature type="region of interest" description="Disordered" evidence="3">
    <location>
        <begin position="23"/>
        <end position="89"/>
    </location>
</feature>
<evidence type="ECO:0000256" key="3">
    <source>
        <dbReference type="SAM" id="MobiDB-lite"/>
    </source>
</evidence>
<evidence type="ECO:0000259" key="5">
    <source>
        <dbReference type="PROSITE" id="PS51677"/>
    </source>
</evidence>
<dbReference type="RefSeq" id="WP_223907797.1">
    <property type="nucleotide sequence ID" value="NZ_AP025017.1"/>
</dbReference>
<feature type="signal peptide" evidence="4">
    <location>
        <begin position="1"/>
        <end position="17"/>
    </location>
</feature>
<dbReference type="InterPro" id="IPR002509">
    <property type="entry name" value="NODB_dom"/>
</dbReference>